<accession>A0AAV0HFN4</accession>
<dbReference type="SUPFAM" id="SSF57850">
    <property type="entry name" value="RING/U-box"/>
    <property type="match status" value="1"/>
</dbReference>
<dbReference type="GO" id="GO:0061630">
    <property type="term" value="F:ubiquitin protein ligase activity"/>
    <property type="evidence" value="ECO:0007669"/>
    <property type="project" value="UniProtKB-EC"/>
</dbReference>
<evidence type="ECO:0000256" key="4">
    <source>
        <dbReference type="ARBA" id="ARBA00022723"/>
    </source>
</evidence>
<dbReference type="Proteomes" id="UP001154282">
    <property type="component" value="Unassembled WGS sequence"/>
</dbReference>
<dbReference type="InterPro" id="IPR039525">
    <property type="entry name" value="RNF126-like_zinc-ribbon"/>
</dbReference>
<dbReference type="Pfam" id="PF13639">
    <property type="entry name" value="zf-RING_2"/>
    <property type="match status" value="1"/>
</dbReference>
<dbReference type="GO" id="GO:0008270">
    <property type="term" value="F:zinc ion binding"/>
    <property type="evidence" value="ECO:0007669"/>
    <property type="project" value="UniProtKB-KW"/>
</dbReference>
<evidence type="ECO:0000256" key="1">
    <source>
        <dbReference type="ARBA" id="ARBA00000900"/>
    </source>
</evidence>
<evidence type="ECO:0000313" key="12">
    <source>
        <dbReference type="Proteomes" id="UP001154282"/>
    </source>
</evidence>
<keyword evidence="5 8" id="KW-0863">Zinc-finger</keyword>
<dbReference type="SMART" id="SM00184">
    <property type="entry name" value="RING"/>
    <property type="match status" value="1"/>
</dbReference>
<keyword evidence="7" id="KW-0862">Zinc</keyword>
<evidence type="ECO:0000256" key="9">
    <source>
        <dbReference type="SAM" id="MobiDB-lite"/>
    </source>
</evidence>
<evidence type="ECO:0000313" key="11">
    <source>
        <dbReference type="EMBL" id="CAI0384059.1"/>
    </source>
</evidence>
<dbReference type="PANTHER" id="PTHR15710">
    <property type="entry name" value="E3 UBIQUITIN-PROTEIN LIGASE PRAJA"/>
    <property type="match status" value="1"/>
</dbReference>
<feature type="domain" description="RING-type" evidence="10">
    <location>
        <begin position="293"/>
        <end position="334"/>
    </location>
</feature>
<comment type="caution">
    <text evidence="11">The sequence shown here is derived from an EMBL/GenBank/DDBJ whole genome shotgun (WGS) entry which is preliminary data.</text>
</comment>
<feature type="compositionally biased region" description="Polar residues" evidence="9">
    <location>
        <begin position="221"/>
        <end position="231"/>
    </location>
</feature>
<keyword evidence="6" id="KW-0833">Ubl conjugation pathway</keyword>
<feature type="region of interest" description="Disordered" evidence="9">
    <location>
        <begin position="341"/>
        <end position="377"/>
    </location>
</feature>
<feature type="region of interest" description="Disordered" evidence="9">
    <location>
        <begin position="399"/>
        <end position="443"/>
    </location>
</feature>
<feature type="region of interest" description="Disordered" evidence="9">
    <location>
        <begin position="215"/>
        <end position="237"/>
    </location>
</feature>
<evidence type="ECO:0000259" key="10">
    <source>
        <dbReference type="PROSITE" id="PS50089"/>
    </source>
</evidence>
<evidence type="ECO:0000256" key="3">
    <source>
        <dbReference type="ARBA" id="ARBA00022679"/>
    </source>
</evidence>
<evidence type="ECO:0000256" key="5">
    <source>
        <dbReference type="ARBA" id="ARBA00022771"/>
    </source>
</evidence>
<evidence type="ECO:0000256" key="6">
    <source>
        <dbReference type="ARBA" id="ARBA00022786"/>
    </source>
</evidence>
<protein>
    <recommendedName>
        <fullName evidence="2">RING-type E3 ubiquitin transferase</fullName>
        <ecNumber evidence="2">2.3.2.27</ecNumber>
    </recommendedName>
</protein>
<comment type="catalytic activity">
    <reaction evidence="1">
        <text>S-ubiquitinyl-[E2 ubiquitin-conjugating enzyme]-L-cysteine + [acceptor protein]-L-lysine = [E2 ubiquitin-conjugating enzyme]-L-cysteine + N(6)-ubiquitinyl-[acceptor protein]-L-lysine.</text>
        <dbReference type="EC" id="2.3.2.27"/>
    </reaction>
</comment>
<proteinExistence type="predicted"/>
<evidence type="ECO:0000256" key="2">
    <source>
        <dbReference type="ARBA" id="ARBA00012483"/>
    </source>
</evidence>
<dbReference type="PANTHER" id="PTHR15710:SF199">
    <property type="entry name" value="RING-TYPE E3 UBIQUITIN TRANSFERASE"/>
    <property type="match status" value="1"/>
</dbReference>
<dbReference type="AlphaFoldDB" id="A0AAV0HFN4"/>
<feature type="region of interest" description="Disordered" evidence="9">
    <location>
        <begin position="170"/>
        <end position="196"/>
    </location>
</feature>
<feature type="compositionally biased region" description="Gly residues" evidence="9">
    <location>
        <begin position="354"/>
        <end position="368"/>
    </location>
</feature>
<keyword evidence="3" id="KW-0808">Transferase</keyword>
<feature type="compositionally biased region" description="Low complexity" evidence="9">
    <location>
        <begin position="405"/>
        <end position="421"/>
    </location>
</feature>
<reference evidence="11" key="1">
    <citation type="submission" date="2022-08" db="EMBL/GenBank/DDBJ databases">
        <authorList>
            <person name="Gutierrez-Valencia J."/>
        </authorList>
    </citation>
    <scope>NUCLEOTIDE SEQUENCE</scope>
</reference>
<dbReference type="GO" id="GO:0016567">
    <property type="term" value="P:protein ubiquitination"/>
    <property type="evidence" value="ECO:0007669"/>
    <property type="project" value="TreeGrafter"/>
</dbReference>
<dbReference type="EC" id="2.3.2.27" evidence="2"/>
<dbReference type="CDD" id="cd16667">
    <property type="entry name" value="RING-H2_RNF126-like"/>
    <property type="match status" value="1"/>
</dbReference>
<evidence type="ECO:0000256" key="8">
    <source>
        <dbReference type="PROSITE-ProRule" id="PRU00175"/>
    </source>
</evidence>
<dbReference type="FunFam" id="3.30.40.10:FF:000022">
    <property type="entry name" value="E3 ubiquitin-protein ligase RING1-like"/>
    <property type="match status" value="1"/>
</dbReference>
<dbReference type="Pfam" id="PF14369">
    <property type="entry name" value="Zn_ribbon_19"/>
    <property type="match status" value="1"/>
</dbReference>
<organism evidence="11 12">
    <name type="scientific">Linum tenue</name>
    <dbReference type="NCBI Taxonomy" id="586396"/>
    <lineage>
        <taxon>Eukaryota</taxon>
        <taxon>Viridiplantae</taxon>
        <taxon>Streptophyta</taxon>
        <taxon>Embryophyta</taxon>
        <taxon>Tracheophyta</taxon>
        <taxon>Spermatophyta</taxon>
        <taxon>Magnoliopsida</taxon>
        <taxon>eudicotyledons</taxon>
        <taxon>Gunneridae</taxon>
        <taxon>Pentapetalae</taxon>
        <taxon>rosids</taxon>
        <taxon>fabids</taxon>
        <taxon>Malpighiales</taxon>
        <taxon>Linaceae</taxon>
        <taxon>Linum</taxon>
    </lineage>
</organism>
<evidence type="ECO:0000256" key="7">
    <source>
        <dbReference type="ARBA" id="ARBA00022833"/>
    </source>
</evidence>
<dbReference type="EMBL" id="CAMGYJ010000002">
    <property type="protein sequence ID" value="CAI0384059.1"/>
    <property type="molecule type" value="Genomic_DNA"/>
</dbReference>
<sequence>MADAAANQYWCHMCSRMVNPVMEPEVKCPICESGFVEEVAGGNNNTIIDLTTTNNNNSNSNNIDTNYSNNNNDNNGFDVESERAFSLWAPILLGLMDGFGAYRPPLASLPAPPRTNNVATADNEEDHELNHQQRLDREFETLLRRRRTRSTVSFLRLLHDIRARAETTLAQHHHHHLHRHNQENNDDDDEYGRSSRNSSRNLILVDPFNEGALILHGPPDYSSTRPDNNIAPTPTTTTTVTRSFADYLVGPGLDLLLQHLAENDPNRYGTPPAQKEAVNAMPTVTIGENNSQCAVCLEDFELGAEAKEMPCKHKFHEGCIHPWLELHSSCPVCRFQMPTTDDDDGSKMEPNGSNDGGGASFSFGGGEQVGSPNERRHRFPLFPFDASLPFLRSRSGVGNYVPGASSSSTSSSSTSSNTNTSVVVPLLGDSSNSHDETRGHEQP</sequence>
<keyword evidence="12" id="KW-1185">Reference proteome</keyword>
<dbReference type="InterPro" id="IPR001841">
    <property type="entry name" value="Znf_RING"/>
</dbReference>
<dbReference type="Gene3D" id="3.30.40.10">
    <property type="entry name" value="Zinc/RING finger domain, C3HC4 (zinc finger)"/>
    <property type="match status" value="1"/>
</dbReference>
<keyword evidence="4" id="KW-0479">Metal-binding</keyword>
<name>A0AAV0HFN4_9ROSI</name>
<feature type="compositionally biased region" description="Basic and acidic residues" evidence="9">
    <location>
        <begin position="432"/>
        <end position="443"/>
    </location>
</feature>
<dbReference type="InterPro" id="IPR013083">
    <property type="entry name" value="Znf_RING/FYVE/PHD"/>
</dbReference>
<dbReference type="GO" id="GO:0005737">
    <property type="term" value="C:cytoplasm"/>
    <property type="evidence" value="ECO:0007669"/>
    <property type="project" value="TreeGrafter"/>
</dbReference>
<dbReference type="PROSITE" id="PS50089">
    <property type="entry name" value="ZF_RING_2"/>
    <property type="match status" value="1"/>
</dbReference>
<gene>
    <name evidence="11" type="ORF">LITE_LOCUS4268</name>
</gene>